<dbReference type="STRING" id="180088.A0A1J8QI56"/>
<accession>A0A1J8QI56</accession>
<feature type="region of interest" description="Disordered" evidence="4">
    <location>
        <begin position="435"/>
        <end position="463"/>
    </location>
</feature>
<feature type="repeat" description="WD" evidence="3">
    <location>
        <begin position="199"/>
        <end position="240"/>
    </location>
</feature>
<dbReference type="PANTHER" id="PTHR19848:SF8">
    <property type="entry name" value="F-BOX AND WD REPEAT DOMAIN CONTAINING 7"/>
    <property type="match status" value="1"/>
</dbReference>
<dbReference type="EMBL" id="LVVM01000172">
    <property type="protein sequence ID" value="OJA21374.1"/>
    <property type="molecule type" value="Genomic_DNA"/>
</dbReference>
<evidence type="ECO:0000313" key="5">
    <source>
        <dbReference type="EMBL" id="OJA21374.1"/>
    </source>
</evidence>
<feature type="repeat" description="WD" evidence="3">
    <location>
        <begin position="73"/>
        <end position="106"/>
    </location>
</feature>
<dbReference type="InterPro" id="IPR015943">
    <property type="entry name" value="WD40/YVTN_repeat-like_dom_sf"/>
</dbReference>
<dbReference type="PRINTS" id="PR00320">
    <property type="entry name" value="GPROTEINBRPT"/>
</dbReference>
<dbReference type="PROSITE" id="PS00678">
    <property type="entry name" value="WD_REPEATS_1"/>
    <property type="match status" value="1"/>
</dbReference>
<evidence type="ECO:0000256" key="3">
    <source>
        <dbReference type="PROSITE-ProRule" id="PRU00221"/>
    </source>
</evidence>
<dbReference type="Proteomes" id="UP000183567">
    <property type="component" value="Unassembled WGS sequence"/>
</dbReference>
<feature type="compositionally biased region" description="Polar residues" evidence="4">
    <location>
        <begin position="435"/>
        <end position="461"/>
    </location>
</feature>
<dbReference type="PANTHER" id="PTHR19848">
    <property type="entry name" value="WD40 REPEAT PROTEIN"/>
    <property type="match status" value="1"/>
</dbReference>
<dbReference type="AlphaFoldDB" id="A0A1J8QI56"/>
<comment type="caution">
    <text evidence="5">The sequence shown here is derived from an EMBL/GenBank/DDBJ whole genome shotgun (WGS) entry which is preliminary data.</text>
</comment>
<organism evidence="5 6">
    <name type="scientific">Rhizopogon vesiculosus</name>
    <dbReference type="NCBI Taxonomy" id="180088"/>
    <lineage>
        <taxon>Eukaryota</taxon>
        <taxon>Fungi</taxon>
        <taxon>Dikarya</taxon>
        <taxon>Basidiomycota</taxon>
        <taxon>Agaricomycotina</taxon>
        <taxon>Agaricomycetes</taxon>
        <taxon>Agaricomycetidae</taxon>
        <taxon>Boletales</taxon>
        <taxon>Suillineae</taxon>
        <taxon>Rhizopogonaceae</taxon>
        <taxon>Rhizopogon</taxon>
    </lineage>
</organism>
<dbReference type="OrthoDB" id="674604at2759"/>
<feature type="repeat" description="WD" evidence="3">
    <location>
        <begin position="108"/>
        <end position="149"/>
    </location>
</feature>
<feature type="repeat" description="WD" evidence="3">
    <location>
        <begin position="157"/>
        <end position="189"/>
    </location>
</feature>
<reference evidence="5 6" key="1">
    <citation type="submission" date="2016-03" db="EMBL/GenBank/DDBJ databases">
        <title>Comparative genomics of the ectomycorrhizal sister species Rhizopogon vinicolor and Rhizopogon vesiculosus (Basidiomycota: Boletales) reveals a divergence of the mating type B locus.</title>
        <authorList>
            <person name="Mujic A.B."/>
            <person name="Kuo A."/>
            <person name="Tritt A."/>
            <person name="Lipzen A."/>
            <person name="Chen C."/>
            <person name="Johnson J."/>
            <person name="Sharma A."/>
            <person name="Barry K."/>
            <person name="Grigoriev I.V."/>
            <person name="Spatafora J.W."/>
        </authorList>
    </citation>
    <scope>NUCLEOTIDE SEQUENCE [LARGE SCALE GENOMIC DNA]</scope>
    <source>
        <strain evidence="5 6">AM-OR11-056</strain>
    </source>
</reference>
<keyword evidence="1 3" id="KW-0853">WD repeat</keyword>
<dbReference type="CDD" id="cd00200">
    <property type="entry name" value="WD40"/>
    <property type="match status" value="1"/>
</dbReference>
<name>A0A1J8QI56_9AGAM</name>
<dbReference type="SUPFAM" id="SSF50978">
    <property type="entry name" value="WD40 repeat-like"/>
    <property type="match status" value="1"/>
</dbReference>
<evidence type="ECO:0000256" key="1">
    <source>
        <dbReference type="ARBA" id="ARBA00022574"/>
    </source>
</evidence>
<dbReference type="InterPro" id="IPR020472">
    <property type="entry name" value="WD40_PAC1"/>
</dbReference>
<keyword evidence="2" id="KW-0677">Repeat</keyword>
<dbReference type="PROSITE" id="PS50082">
    <property type="entry name" value="WD_REPEATS_2"/>
    <property type="match status" value="5"/>
</dbReference>
<gene>
    <name evidence="5" type="ORF">AZE42_07301</name>
</gene>
<dbReference type="SMART" id="SM00320">
    <property type="entry name" value="WD40"/>
    <property type="match status" value="7"/>
</dbReference>
<dbReference type="InterPro" id="IPR019775">
    <property type="entry name" value="WD40_repeat_CS"/>
</dbReference>
<evidence type="ECO:0000313" key="6">
    <source>
        <dbReference type="Proteomes" id="UP000183567"/>
    </source>
</evidence>
<evidence type="ECO:0000256" key="2">
    <source>
        <dbReference type="ARBA" id="ARBA00022737"/>
    </source>
</evidence>
<keyword evidence="6" id="KW-1185">Reference proteome</keyword>
<protein>
    <submittedName>
        <fullName evidence="5">Uncharacterized protein</fullName>
    </submittedName>
</protein>
<dbReference type="InterPro" id="IPR036322">
    <property type="entry name" value="WD40_repeat_dom_sf"/>
</dbReference>
<proteinExistence type="predicted"/>
<evidence type="ECO:0000256" key="4">
    <source>
        <dbReference type="SAM" id="MobiDB-lite"/>
    </source>
</evidence>
<feature type="repeat" description="WD" evidence="3">
    <location>
        <begin position="26"/>
        <end position="66"/>
    </location>
</feature>
<dbReference type="PROSITE" id="PS50294">
    <property type="entry name" value="WD_REPEATS_REGION"/>
    <property type="match status" value="3"/>
</dbReference>
<sequence length="485" mass="53846">MSSATSHDSASPSSPSIKHAIHRNTLDGHSKRVWCVAPLDDERVVSASDDDSVIVWKFKTKKQERAFFHKGATTVAVSHDRKIIVSAGRDCALQLWDADSGKLLSGPWKLHKDRVWSVTWSPDGSRIASCSADSNLIIWKWEAQSTSPSGESFLGPISTEQKAVHSVAYSPNGEKLATGGFDFTIKIWDAGIGTLQTTLCGHTMSVSSLAWTKDGSRVISGSLDHTVRIWDIVKKEEIHQIQAHADAIKYIAVSDHVFATVSYDKAYLWSLKTHRRLPASFKFSQYDEVNCVALSKDETTITACTERGKVYTWNIGIITSVIKQNAEGNKVEDINVTGVIPYVDHDSNPYNDFFSSGAGSSQGGVNPPARRTQGATTVRFIQRMVAPLRIPRNTVVPTAGRRRFGNLPRPPVVEVAPKTETENYHNKRLVTAIRSRSPQSVPERYSQTTTTLGPAQLSSPETPRERSGWFWVTLRRLKLIFHRHE</sequence>
<dbReference type="Pfam" id="PF00400">
    <property type="entry name" value="WD40"/>
    <property type="match status" value="5"/>
</dbReference>
<dbReference type="Gene3D" id="2.130.10.10">
    <property type="entry name" value="YVTN repeat-like/Quinoprotein amine dehydrogenase"/>
    <property type="match status" value="2"/>
</dbReference>
<dbReference type="InterPro" id="IPR001680">
    <property type="entry name" value="WD40_rpt"/>
</dbReference>